<dbReference type="SUPFAM" id="SSF55008">
    <property type="entry name" value="HMA, heavy metal-associated domain"/>
    <property type="match status" value="1"/>
</dbReference>
<dbReference type="KEGG" id="falb:HYN59_12050"/>
<keyword evidence="5 6" id="KW-0472">Membrane</keyword>
<protein>
    <submittedName>
        <fullName evidence="8">Heavy metal transporter</fullName>
    </submittedName>
</protein>
<dbReference type="Pfam" id="PF00403">
    <property type="entry name" value="HMA"/>
    <property type="match status" value="1"/>
</dbReference>
<feature type="transmembrane region" description="Helical" evidence="6">
    <location>
        <begin position="186"/>
        <end position="207"/>
    </location>
</feature>
<dbReference type="InterPro" id="IPR017969">
    <property type="entry name" value="Heavy-metal-associated_CS"/>
</dbReference>
<evidence type="ECO:0000256" key="4">
    <source>
        <dbReference type="ARBA" id="ARBA00022989"/>
    </source>
</evidence>
<dbReference type="InterPro" id="IPR036163">
    <property type="entry name" value="HMA_dom_sf"/>
</dbReference>
<dbReference type="GO" id="GO:0016020">
    <property type="term" value="C:membrane"/>
    <property type="evidence" value="ECO:0007669"/>
    <property type="project" value="UniProtKB-SubCell"/>
</dbReference>
<dbReference type="Pfam" id="PF07291">
    <property type="entry name" value="MauE"/>
    <property type="match status" value="1"/>
</dbReference>
<name>A0A2S1R2W8_9FLAO</name>
<dbReference type="InterPro" id="IPR006121">
    <property type="entry name" value="HMA_dom"/>
</dbReference>
<keyword evidence="2 6" id="KW-0812">Transmembrane</keyword>
<dbReference type="AlphaFoldDB" id="A0A2S1R2W8"/>
<dbReference type="PROSITE" id="PS50846">
    <property type="entry name" value="HMA_2"/>
    <property type="match status" value="1"/>
</dbReference>
<keyword evidence="4 6" id="KW-1133">Transmembrane helix</keyword>
<accession>A0A2S1R2W8</accession>
<evidence type="ECO:0000256" key="6">
    <source>
        <dbReference type="SAM" id="Phobius"/>
    </source>
</evidence>
<dbReference type="InterPro" id="IPR009908">
    <property type="entry name" value="Methylamine_util_MauE"/>
</dbReference>
<reference evidence="8 9" key="1">
    <citation type="submission" date="2018-04" db="EMBL/GenBank/DDBJ databases">
        <title>Genome sequencing of Flavobacterium sp. HYN0059.</title>
        <authorList>
            <person name="Yi H."/>
            <person name="Baek C."/>
        </authorList>
    </citation>
    <scope>NUCLEOTIDE SEQUENCE [LARGE SCALE GENOMIC DNA]</scope>
    <source>
        <strain evidence="8 9">HYN0059</strain>
    </source>
</reference>
<evidence type="ECO:0000256" key="1">
    <source>
        <dbReference type="ARBA" id="ARBA00004141"/>
    </source>
</evidence>
<evidence type="ECO:0000256" key="2">
    <source>
        <dbReference type="ARBA" id="ARBA00022692"/>
    </source>
</evidence>
<dbReference type="GO" id="GO:0046872">
    <property type="term" value="F:metal ion binding"/>
    <property type="evidence" value="ECO:0007669"/>
    <property type="project" value="UniProtKB-KW"/>
</dbReference>
<dbReference type="EMBL" id="CP029186">
    <property type="protein sequence ID" value="AWH87010.1"/>
    <property type="molecule type" value="Genomic_DNA"/>
</dbReference>
<feature type="transmembrane region" description="Helical" evidence="6">
    <location>
        <begin position="162"/>
        <end position="180"/>
    </location>
</feature>
<feature type="transmembrane region" description="Helical" evidence="6">
    <location>
        <begin position="97"/>
        <end position="115"/>
    </location>
</feature>
<proteinExistence type="predicted"/>
<evidence type="ECO:0000313" key="9">
    <source>
        <dbReference type="Proteomes" id="UP000244929"/>
    </source>
</evidence>
<dbReference type="Gene3D" id="3.30.70.100">
    <property type="match status" value="1"/>
</dbReference>
<keyword evidence="9" id="KW-1185">Reference proteome</keyword>
<feature type="transmembrane region" description="Helical" evidence="6">
    <location>
        <begin position="219"/>
        <end position="247"/>
    </location>
</feature>
<evidence type="ECO:0000259" key="7">
    <source>
        <dbReference type="PROSITE" id="PS50846"/>
    </source>
</evidence>
<sequence>MQHTYNISGMTCDGCSAKVSFLLKKVPGVTDVAINLENGTADISMENHIPTAQLREALKDYPKYQLSEQEPTHKPPVNIFGGQAEEKKSWVVTYKPILLIFGYISVISLITASTGDTFNTMIFMRVFMAGFFLTFSFFKMLDLKGFAESYAMYDVVAMKFKTWGYIYAFIELALGLAFALNVEPVITNSVTAVVMSVSLIGVLQSVLNKKKIQCACLGAVFNLPMSTVTIIEDGLMIAMSVGMLVMYL</sequence>
<organism evidence="8 9">
    <name type="scientific">Flavobacterium album</name>
    <dbReference type="NCBI Taxonomy" id="2175091"/>
    <lineage>
        <taxon>Bacteria</taxon>
        <taxon>Pseudomonadati</taxon>
        <taxon>Bacteroidota</taxon>
        <taxon>Flavobacteriia</taxon>
        <taxon>Flavobacteriales</taxon>
        <taxon>Flavobacteriaceae</taxon>
        <taxon>Flavobacterium</taxon>
    </lineage>
</organism>
<dbReference type="OrthoDB" id="1521937at2"/>
<feature type="transmembrane region" description="Helical" evidence="6">
    <location>
        <begin position="121"/>
        <end position="141"/>
    </location>
</feature>
<evidence type="ECO:0000313" key="8">
    <source>
        <dbReference type="EMBL" id="AWH87010.1"/>
    </source>
</evidence>
<evidence type="ECO:0000256" key="3">
    <source>
        <dbReference type="ARBA" id="ARBA00022723"/>
    </source>
</evidence>
<dbReference type="Proteomes" id="UP000244929">
    <property type="component" value="Chromosome"/>
</dbReference>
<gene>
    <name evidence="8" type="ORF">HYN59_12050</name>
</gene>
<keyword evidence="3" id="KW-0479">Metal-binding</keyword>
<feature type="domain" description="HMA" evidence="7">
    <location>
        <begin position="1"/>
        <end position="66"/>
    </location>
</feature>
<dbReference type="CDD" id="cd00371">
    <property type="entry name" value="HMA"/>
    <property type="match status" value="1"/>
</dbReference>
<comment type="subcellular location">
    <subcellularLocation>
        <location evidence="1">Membrane</location>
        <topology evidence="1">Multi-pass membrane protein</topology>
    </subcellularLocation>
</comment>
<dbReference type="GO" id="GO:0030416">
    <property type="term" value="P:methylamine metabolic process"/>
    <property type="evidence" value="ECO:0007669"/>
    <property type="project" value="InterPro"/>
</dbReference>
<evidence type="ECO:0000256" key="5">
    <source>
        <dbReference type="ARBA" id="ARBA00023136"/>
    </source>
</evidence>
<dbReference type="PROSITE" id="PS01047">
    <property type="entry name" value="HMA_1"/>
    <property type="match status" value="1"/>
</dbReference>